<dbReference type="Gene3D" id="3.40.50.2000">
    <property type="entry name" value="Glycogen Phosphorylase B"/>
    <property type="match status" value="1"/>
</dbReference>
<protein>
    <submittedName>
        <fullName evidence="2">Glycosyltransferase family 4 protein</fullName>
        <ecNumber evidence="2">2.4.-.-</ecNumber>
    </submittedName>
</protein>
<reference evidence="2 3" key="1">
    <citation type="submission" date="2024-09" db="EMBL/GenBank/DDBJ databases">
        <authorList>
            <person name="Sun Q."/>
            <person name="Mori K."/>
        </authorList>
    </citation>
    <scope>NUCLEOTIDE SEQUENCE [LARGE SCALE GENOMIC DNA]</scope>
    <source>
        <strain evidence="2 3">CCM 7650</strain>
    </source>
</reference>
<gene>
    <name evidence="2" type="ORF">ACFFIP_12480</name>
</gene>
<keyword evidence="2" id="KW-0808">Transferase</keyword>
<dbReference type="CDD" id="cd03801">
    <property type="entry name" value="GT4_PimA-like"/>
    <property type="match status" value="1"/>
</dbReference>
<sequence>MGASSRVRTYQFLPLWEAGGYQVKVSSFFNEVYLKSLYAHIRPGVGNVIGCYLRRLGILLSIWKYDVLIIEKELFPYLPAYAEFLLKLFGKKYIVDYDDAVFHNYDQSKNKLVRSWMGDKIDLVMGYATMVWAGNGYLRERAIQAGAKRVVEMATVIDAHKYMNVELGRTQREENVRGTPDSYRDSRGQVAGRDIPESENNQDKKVWVGWIGSPSTMKYLRGLLPVLERLGEEVEFGLLIVNGELRIKNEELGSKVDIKHIVWTEEGEVEAIRKMDIGIMPLPDDQWERGKCAYKLIQYMACGLPVVASPVGMNQEVVRHGENGFLAGTEEEWIQALKTLILDASLRKRMGEKGLELVKERFTVEGNFGVMRREVESLLEVGSRKADFESLNH</sequence>
<name>A0ABV6FV56_9BACT</name>
<dbReference type="PANTHER" id="PTHR12526:SF630">
    <property type="entry name" value="GLYCOSYLTRANSFERASE"/>
    <property type="match status" value="1"/>
</dbReference>
<dbReference type="EMBL" id="JBHLWI010000035">
    <property type="protein sequence ID" value="MFC0263499.1"/>
    <property type="molecule type" value="Genomic_DNA"/>
</dbReference>
<dbReference type="EC" id="2.4.-.-" evidence="2"/>
<dbReference type="Proteomes" id="UP001589797">
    <property type="component" value="Unassembled WGS sequence"/>
</dbReference>
<feature type="compositionally biased region" description="Basic and acidic residues" evidence="1">
    <location>
        <begin position="170"/>
        <end position="187"/>
    </location>
</feature>
<keyword evidence="2" id="KW-0328">Glycosyltransferase</keyword>
<keyword evidence="3" id="KW-1185">Reference proteome</keyword>
<feature type="region of interest" description="Disordered" evidence="1">
    <location>
        <begin position="170"/>
        <end position="197"/>
    </location>
</feature>
<dbReference type="RefSeq" id="WP_382387985.1">
    <property type="nucleotide sequence ID" value="NZ_JBHLWI010000035.1"/>
</dbReference>
<dbReference type="PANTHER" id="PTHR12526">
    <property type="entry name" value="GLYCOSYLTRANSFERASE"/>
    <property type="match status" value="1"/>
</dbReference>
<dbReference type="SUPFAM" id="SSF53756">
    <property type="entry name" value="UDP-Glycosyltransferase/glycogen phosphorylase"/>
    <property type="match status" value="1"/>
</dbReference>
<evidence type="ECO:0000256" key="1">
    <source>
        <dbReference type="SAM" id="MobiDB-lite"/>
    </source>
</evidence>
<organism evidence="2 3">
    <name type="scientific">Fontibacter flavus</name>
    <dbReference type="NCBI Taxonomy" id="654838"/>
    <lineage>
        <taxon>Bacteria</taxon>
        <taxon>Pseudomonadati</taxon>
        <taxon>Bacteroidota</taxon>
        <taxon>Cytophagia</taxon>
        <taxon>Cytophagales</taxon>
        <taxon>Cyclobacteriaceae</taxon>
        <taxon>Fontibacter</taxon>
    </lineage>
</organism>
<evidence type="ECO:0000313" key="2">
    <source>
        <dbReference type="EMBL" id="MFC0263499.1"/>
    </source>
</evidence>
<accession>A0ABV6FV56</accession>
<dbReference type="Pfam" id="PF13692">
    <property type="entry name" value="Glyco_trans_1_4"/>
    <property type="match status" value="1"/>
</dbReference>
<proteinExistence type="predicted"/>
<comment type="caution">
    <text evidence="2">The sequence shown here is derived from an EMBL/GenBank/DDBJ whole genome shotgun (WGS) entry which is preliminary data.</text>
</comment>
<evidence type="ECO:0000313" key="3">
    <source>
        <dbReference type="Proteomes" id="UP001589797"/>
    </source>
</evidence>
<dbReference type="GO" id="GO:0016757">
    <property type="term" value="F:glycosyltransferase activity"/>
    <property type="evidence" value="ECO:0007669"/>
    <property type="project" value="UniProtKB-KW"/>
</dbReference>